<evidence type="ECO:0000313" key="2">
    <source>
        <dbReference type="EMBL" id="DAE05524.1"/>
    </source>
</evidence>
<organism evidence="2">
    <name type="scientific">Podoviridae sp. ctuQh21</name>
    <dbReference type="NCBI Taxonomy" id="2825284"/>
    <lineage>
        <taxon>Viruses</taxon>
        <taxon>Duplodnaviria</taxon>
        <taxon>Heunggongvirae</taxon>
        <taxon>Uroviricota</taxon>
        <taxon>Caudoviricetes</taxon>
    </lineage>
</organism>
<protein>
    <submittedName>
        <fullName evidence="2">Uncharacterized protein</fullName>
    </submittedName>
</protein>
<dbReference type="EMBL" id="BK015412">
    <property type="protein sequence ID" value="DAE05524.1"/>
    <property type="molecule type" value="Genomic_DNA"/>
</dbReference>
<accession>A0A8S5PH66</accession>
<evidence type="ECO:0000256" key="1">
    <source>
        <dbReference type="SAM" id="MobiDB-lite"/>
    </source>
</evidence>
<reference evidence="2" key="1">
    <citation type="journal article" date="2021" name="Proc. Natl. Acad. Sci. U.S.A.">
        <title>A Catalog of Tens of Thousands of Viruses from Human Metagenomes Reveals Hidden Associations with Chronic Diseases.</title>
        <authorList>
            <person name="Tisza M.J."/>
            <person name="Buck C.B."/>
        </authorList>
    </citation>
    <scope>NUCLEOTIDE SEQUENCE</scope>
    <source>
        <strain evidence="2">CtuQh21</strain>
    </source>
</reference>
<feature type="compositionally biased region" description="Basic and acidic residues" evidence="1">
    <location>
        <begin position="26"/>
        <end position="47"/>
    </location>
</feature>
<name>A0A8S5PH66_9CAUD</name>
<sequence>MGIDILTRSKPLSPNARRTHLSRKNRLMDQDKKLDQSSKSHGDASRG</sequence>
<feature type="region of interest" description="Disordered" evidence="1">
    <location>
        <begin position="1"/>
        <end position="47"/>
    </location>
</feature>
<proteinExistence type="predicted"/>